<sequence>MFKHNFRLAGVFAIFALLVSSVPANAVVTNVTISGIIDGLPATQMAKNDVVEIKAQAPISLVGPAVQTVTSLWAPQGFELQSSGDITYPDGWSLEYTTDGEAWSNTEPIDLSTVAGVRASGAVDSLGSGMFVSTAQAELLAAGSASGAGGSGDGYNVAFGNGTLINAYHHSTVSLTMACHLVTGERCDTYQFSNSNYQTNHGSSVFYNKKTNHAYAFVRNKSDGSYGVACFDYGDLAAVTNCAIPYTKLTNGGASNQGWGRSTRAGNYLWSLDGVNATLMCFNMSLNGGQGGACPSDNNKLVGTPGGNGQAEARVTATQNKVFFTVNNLMGCYDPATHAYCSGSTPISISGGNRHSPIPVENADGSFFGACDITSRKCLNTSGTEVTILPSLDTFWDSTTPASYAYLNLVDFATANHRLYYIDGTVDLSCYDFSTQLACDGFDGSQPEFSALTYTANIDPSNPRCVWVNQDSGTIVPVDPTTGAVGCTLGQGVIIPVSANVKRMSCDPEASVLTWNEVTITLPDGIDRANVKVNIRDSEGTDIPGWTNLVIPESGVIDISTLDTNISGLDPVFNLVGENGVTGTDLEPSTTQVTFTATEPEVCVNLTARSYCEGIDDDPTSQNVPNGVFAASSVTVPDGGGASVSSESELTIPGTNPDTQCPAVLPGTPQNPLIVYFSPISPKLSPAAKSSIARMVNANAFTRVTCAATTQGDRTIKWLANERAKAVCNYVKSLKPRMKTKVSVGKPGIQASHRAVLLTGS</sequence>
<accession>A0A6J6EU66</accession>
<evidence type="ECO:0000313" key="1">
    <source>
        <dbReference type="EMBL" id="CAB4578223.1"/>
    </source>
</evidence>
<proteinExistence type="predicted"/>
<name>A0A6J6EU66_9ZZZZ</name>
<organism evidence="1">
    <name type="scientific">freshwater metagenome</name>
    <dbReference type="NCBI Taxonomy" id="449393"/>
    <lineage>
        <taxon>unclassified sequences</taxon>
        <taxon>metagenomes</taxon>
        <taxon>ecological metagenomes</taxon>
    </lineage>
</organism>
<protein>
    <submittedName>
        <fullName evidence="1">Unannotated protein</fullName>
    </submittedName>
</protein>
<dbReference type="EMBL" id="CAEZTZ010000005">
    <property type="protein sequence ID" value="CAB4578223.1"/>
    <property type="molecule type" value="Genomic_DNA"/>
</dbReference>
<dbReference type="AlphaFoldDB" id="A0A6J6EU66"/>
<reference evidence="1" key="1">
    <citation type="submission" date="2020-05" db="EMBL/GenBank/DDBJ databases">
        <authorList>
            <person name="Chiriac C."/>
            <person name="Salcher M."/>
            <person name="Ghai R."/>
            <person name="Kavagutti S V."/>
        </authorList>
    </citation>
    <scope>NUCLEOTIDE SEQUENCE</scope>
</reference>
<gene>
    <name evidence="1" type="ORF">UFOPK1767_00104</name>
</gene>